<dbReference type="InterPro" id="IPR015424">
    <property type="entry name" value="PyrdxlP-dep_Trfase"/>
</dbReference>
<comment type="catalytic activity">
    <reaction evidence="6">
        <text>O-succinyl-L-homoserine + L-cysteine = L,L-cystathionine + succinate + H(+)</text>
        <dbReference type="Rhea" id="RHEA:20397"/>
        <dbReference type="ChEBI" id="CHEBI:15378"/>
        <dbReference type="ChEBI" id="CHEBI:30031"/>
        <dbReference type="ChEBI" id="CHEBI:35235"/>
        <dbReference type="ChEBI" id="CHEBI:57661"/>
        <dbReference type="ChEBI" id="CHEBI:58161"/>
        <dbReference type="EC" id="2.5.1.48"/>
    </reaction>
</comment>
<evidence type="ECO:0000313" key="13">
    <source>
        <dbReference type="Proteomes" id="UP000075230"/>
    </source>
</evidence>
<accession>A0A146FRR3</accession>
<comment type="function">
    <text evidence="7">Catalyzes the formation of L-cystathionine from O-succinyl-L-homoserine (OSHS) and L-cysteine, via a gamma-replacement reaction. In the absence of thiol, catalyzes gamma-elimination to form 2-oxobutanoate, succinate and ammonia.</text>
</comment>
<comment type="cofactor">
    <cofactor evidence="1">
        <name>pyridoxal 5'-phosphate</name>
        <dbReference type="ChEBI" id="CHEBI:597326"/>
    </cofactor>
</comment>
<feature type="region of interest" description="Disordered" evidence="11">
    <location>
        <begin position="81"/>
        <end position="116"/>
    </location>
</feature>
<organism evidence="12 13">
    <name type="scientific">Aspergillus kawachii</name>
    <name type="common">White koji mold</name>
    <name type="synonym">Aspergillus awamori var. kawachi</name>
    <dbReference type="NCBI Taxonomy" id="1069201"/>
    <lineage>
        <taxon>Eukaryota</taxon>
        <taxon>Fungi</taxon>
        <taxon>Dikarya</taxon>
        <taxon>Ascomycota</taxon>
        <taxon>Pezizomycotina</taxon>
        <taxon>Eurotiomycetes</taxon>
        <taxon>Eurotiomycetidae</taxon>
        <taxon>Eurotiales</taxon>
        <taxon>Aspergillaceae</taxon>
        <taxon>Aspergillus</taxon>
        <taxon>Aspergillus subgen. Circumdati</taxon>
    </lineage>
</organism>
<dbReference type="GO" id="GO:0009086">
    <property type="term" value="P:methionine biosynthetic process"/>
    <property type="evidence" value="ECO:0007669"/>
    <property type="project" value="UniProtKB-KW"/>
</dbReference>
<dbReference type="VEuPathDB" id="FungiDB:ASPFODRAFT_154973"/>
<evidence type="ECO:0000256" key="11">
    <source>
        <dbReference type="SAM" id="MobiDB-lite"/>
    </source>
</evidence>
<dbReference type="VEuPathDB" id="FungiDB:ASPFODRAFT_41916"/>
<evidence type="ECO:0000256" key="5">
    <source>
        <dbReference type="ARBA" id="ARBA00023167"/>
    </source>
</evidence>
<name>A0A146FRR3_ASPKA</name>
<evidence type="ECO:0000256" key="9">
    <source>
        <dbReference type="ARBA" id="ARBA00066530"/>
    </source>
</evidence>
<dbReference type="FunFam" id="3.40.640.10:FF:000111">
    <property type="entry name" value="Cystathionine gamma-synthase"/>
    <property type="match status" value="1"/>
</dbReference>
<evidence type="ECO:0000256" key="3">
    <source>
        <dbReference type="ARBA" id="ARBA00022679"/>
    </source>
</evidence>
<comment type="caution">
    <text evidence="12">The sequence shown here is derived from an EMBL/GenBank/DDBJ whole genome shotgun (WGS) entry which is preliminary data.</text>
</comment>
<dbReference type="InterPro" id="IPR015422">
    <property type="entry name" value="PyrdxlP-dep_Trfase_small"/>
</dbReference>
<evidence type="ECO:0000256" key="7">
    <source>
        <dbReference type="ARBA" id="ARBA00058439"/>
    </source>
</evidence>
<dbReference type="InterPro" id="IPR054542">
    <property type="entry name" value="Cys_met_metab_PP"/>
</dbReference>
<reference evidence="12 13" key="1">
    <citation type="journal article" date="2016" name="DNA Res.">
        <title>Genome sequence of Aspergillus luchuensis NBRC 4314.</title>
        <authorList>
            <person name="Yamada O."/>
            <person name="Machida M."/>
            <person name="Hosoyama A."/>
            <person name="Goto M."/>
            <person name="Takahashi T."/>
            <person name="Futagami T."/>
            <person name="Yamagata Y."/>
            <person name="Takeuchi M."/>
            <person name="Kobayashi T."/>
            <person name="Koike H."/>
            <person name="Abe K."/>
            <person name="Asai K."/>
            <person name="Arita M."/>
            <person name="Fujita N."/>
            <person name="Fukuda K."/>
            <person name="Higa K."/>
            <person name="Horikawa H."/>
            <person name="Ishikawa T."/>
            <person name="Jinno K."/>
            <person name="Kato Y."/>
            <person name="Kirimura K."/>
            <person name="Mizutani O."/>
            <person name="Nakasone K."/>
            <person name="Sano M."/>
            <person name="Shiraishi Y."/>
            <person name="Tsukahara M."/>
            <person name="Gomi K."/>
        </authorList>
    </citation>
    <scope>NUCLEOTIDE SEQUENCE [LARGE SCALE GENOMIC DNA]</scope>
    <source>
        <strain evidence="12 13">RIB 2604</strain>
    </source>
</reference>
<dbReference type="EC" id="2.5.1.48" evidence="9"/>
<evidence type="ECO:0000256" key="2">
    <source>
        <dbReference type="ARBA" id="ARBA00022605"/>
    </source>
</evidence>
<dbReference type="SUPFAM" id="SSF53383">
    <property type="entry name" value="PLP-dependent transferases"/>
    <property type="match status" value="1"/>
</dbReference>
<feature type="compositionally biased region" description="Low complexity" evidence="11">
    <location>
        <begin position="103"/>
        <end position="113"/>
    </location>
</feature>
<evidence type="ECO:0000256" key="1">
    <source>
        <dbReference type="ARBA" id="ARBA00001933"/>
    </source>
</evidence>
<evidence type="ECO:0000256" key="10">
    <source>
        <dbReference type="ARBA" id="ARBA00083849"/>
    </source>
</evidence>
<dbReference type="PANTHER" id="PTHR42699">
    <property type="match status" value="1"/>
</dbReference>
<proteinExistence type="predicted"/>
<dbReference type="GO" id="GO:0019346">
    <property type="term" value="P:transsulfuration"/>
    <property type="evidence" value="ECO:0007669"/>
    <property type="project" value="InterPro"/>
</dbReference>
<keyword evidence="4" id="KW-0663">Pyridoxal phosphate</keyword>
<evidence type="ECO:0000313" key="12">
    <source>
        <dbReference type="EMBL" id="GAT28345.1"/>
    </source>
</evidence>
<evidence type="ECO:0000256" key="8">
    <source>
        <dbReference type="ARBA" id="ARBA00060510"/>
    </source>
</evidence>
<dbReference type="PANTHER" id="PTHR42699:SF1">
    <property type="entry name" value="CYSTATHIONINE GAMMA-SYNTHASE-RELATED"/>
    <property type="match status" value="1"/>
</dbReference>
<dbReference type="PROSITE" id="PS00868">
    <property type="entry name" value="CYS_MET_METAB_PP"/>
    <property type="match status" value="1"/>
</dbReference>
<dbReference type="Proteomes" id="UP000075230">
    <property type="component" value="Unassembled WGS sequence"/>
</dbReference>
<protein>
    <recommendedName>
        <fullName evidence="9">cystathionine gamma-synthase</fullName>
        <ecNumber evidence="9">2.5.1.48</ecNumber>
    </recommendedName>
    <alternativeName>
        <fullName evidence="10">O-succinylhomoserine (thiol)-lyase</fullName>
    </alternativeName>
</protein>
<dbReference type="InterPro" id="IPR051750">
    <property type="entry name" value="Trans-sulfuration_enzymes"/>
</dbReference>
<dbReference type="Gene3D" id="3.40.640.10">
    <property type="entry name" value="Type I PLP-dependent aspartate aminotransferase-like (Major domain)"/>
    <property type="match status" value="1"/>
</dbReference>
<keyword evidence="5" id="KW-0486">Methionine biosynthesis</keyword>
<keyword evidence="3" id="KW-0808">Transferase</keyword>
<sequence>MDFALPIQGEDAPSGTDLILSCVIYPIQYAPIAKQVWQHTGNGISSRRAEFCLNALRDGFLVERKPVAQTIASPRFFKGPRRYQGRESISGKSQGSGTHARDSTTGTITTTSSMQDGREHVQFIEERFGRNLSTSLAGQARLAVRRRIAGVLTADMELNEALEEESGEGRVAGLTESDVFLFPTGMSSIFNAHQMLMVAKGEMKSICFGFPYTDTLKILQKWGPGCLFYGHGSSEDLDDLESRLLKGERFLALFTEFPGNPLLKAPDLKRIRSLADRYNFAVVVDETVGNFLNINVLPYADIVVSSLTKIFSGDSNVMGGSAVLNPHGHHYGLLKNIFAREYEDNLWAEDAVFLERNSRDFISRIDKINKTTEDITAMLEDSPLGKWATSLLTLMLSCPYTLLAHYSELEWASSFGVDFDLVRISVGLEDVSDLRQRFQQALNAVAEAFGIFSYVFHFSTPYVLYHLTATSSSSCSCLLAIISEPKRLRLVAMANCLAAPRRPLLALPFLLPSPYECVTLGLRRNQSSYRRTKQRLRVKPDASFGSSVSHSQEDHIIYNPPSSAPSVYHTPTKFLPSDDIRRNLRNASVKGSNAESLPLAAKVTTEKKYHLNPSDIREIRRLRATDPMTWSRLKLAKRFDCSPMFIAMVCEASPEKKDIQKRILEAVQSRWGSKRRMAREDRQLRKETWGRDQ</sequence>
<dbReference type="Pfam" id="PF12824">
    <property type="entry name" value="MRP-L20"/>
    <property type="match status" value="1"/>
</dbReference>
<evidence type="ECO:0000256" key="6">
    <source>
        <dbReference type="ARBA" id="ARBA00051441"/>
    </source>
</evidence>
<keyword evidence="2" id="KW-0028">Amino-acid biosynthesis</keyword>
<gene>
    <name evidence="12" type="ORF">RIB2604_02504230</name>
</gene>
<dbReference type="AlphaFoldDB" id="A0A146FRR3"/>
<dbReference type="InterPro" id="IPR000277">
    <property type="entry name" value="Cys/Met-Metab_PyrdxlP-dep_enz"/>
</dbReference>
<evidence type="ECO:0000256" key="4">
    <source>
        <dbReference type="ARBA" id="ARBA00022898"/>
    </source>
</evidence>
<reference evidence="13" key="2">
    <citation type="submission" date="2016-02" db="EMBL/GenBank/DDBJ databases">
        <title>Genome sequencing of Aspergillus luchuensis NBRC 4314.</title>
        <authorList>
            <person name="Yamada O."/>
        </authorList>
    </citation>
    <scope>NUCLEOTIDE SEQUENCE [LARGE SCALE GENOMIC DNA]</scope>
    <source>
        <strain evidence="13">RIB 2604</strain>
    </source>
</reference>
<dbReference type="InterPro" id="IPR015421">
    <property type="entry name" value="PyrdxlP-dep_Trfase_major"/>
</dbReference>
<dbReference type="EMBL" id="BCWF01000024">
    <property type="protein sequence ID" value="GAT28345.1"/>
    <property type="molecule type" value="Genomic_DNA"/>
</dbReference>
<dbReference type="GO" id="GO:0003962">
    <property type="term" value="F:cystathionine gamma-synthase activity"/>
    <property type="evidence" value="ECO:0007669"/>
    <property type="project" value="UniProtKB-EC"/>
</dbReference>
<comment type="pathway">
    <text evidence="8">Amino-acid biosynthesis; L-methionine biosynthesis via de novo pathway; L-cystathionine from O-succinyl-L-homoserine: step 1/1.</text>
</comment>
<dbReference type="Pfam" id="PF01053">
    <property type="entry name" value="Cys_Met_Meta_PP"/>
    <property type="match status" value="1"/>
</dbReference>
<dbReference type="Gene3D" id="3.90.1150.10">
    <property type="entry name" value="Aspartate Aminotransferase, domain 1"/>
    <property type="match status" value="1"/>
</dbReference>
<dbReference type="GO" id="GO:0030170">
    <property type="term" value="F:pyridoxal phosphate binding"/>
    <property type="evidence" value="ECO:0007669"/>
    <property type="project" value="InterPro"/>
</dbReference>